<dbReference type="InterPro" id="IPR050469">
    <property type="entry name" value="Diguanylate_Cyclase"/>
</dbReference>
<dbReference type="PROSITE" id="PS50887">
    <property type="entry name" value="GGDEF"/>
    <property type="match status" value="1"/>
</dbReference>
<protein>
    <recommendedName>
        <fullName evidence="1">diguanylate cyclase</fullName>
        <ecNumber evidence="1">2.7.7.65</ecNumber>
    </recommendedName>
</protein>
<dbReference type="RefSeq" id="WP_255855916.1">
    <property type="nucleotide sequence ID" value="NZ_CP073347.1"/>
</dbReference>
<dbReference type="NCBIfam" id="TIGR00254">
    <property type="entry name" value="GGDEF"/>
    <property type="match status" value="1"/>
</dbReference>
<evidence type="ECO:0000256" key="4">
    <source>
        <dbReference type="SAM" id="Phobius"/>
    </source>
</evidence>
<comment type="catalytic activity">
    <reaction evidence="2">
        <text>2 GTP = 3',3'-c-di-GMP + 2 diphosphate</text>
        <dbReference type="Rhea" id="RHEA:24898"/>
        <dbReference type="ChEBI" id="CHEBI:33019"/>
        <dbReference type="ChEBI" id="CHEBI:37565"/>
        <dbReference type="ChEBI" id="CHEBI:58805"/>
        <dbReference type="EC" id="2.7.7.65"/>
    </reaction>
</comment>
<dbReference type="SUPFAM" id="SSF55073">
    <property type="entry name" value="Nucleotide cyclase"/>
    <property type="match status" value="1"/>
</dbReference>
<dbReference type="EMBL" id="CP073347">
    <property type="protein sequence ID" value="UTW13726.1"/>
    <property type="molecule type" value="Genomic_DNA"/>
</dbReference>
<feature type="transmembrane region" description="Helical" evidence="4">
    <location>
        <begin position="191"/>
        <end position="209"/>
    </location>
</feature>
<dbReference type="Gene3D" id="3.30.70.270">
    <property type="match status" value="1"/>
</dbReference>
<name>A0ABY5HMT1_9GAMM</name>
<feature type="transmembrane region" description="Helical" evidence="4">
    <location>
        <begin position="89"/>
        <end position="107"/>
    </location>
</feature>
<keyword evidence="7" id="KW-1185">Reference proteome</keyword>
<keyword evidence="4" id="KW-0472">Membrane</keyword>
<dbReference type="InterPro" id="IPR000160">
    <property type="entry name" value="GGDEF_dom"/>
</dbReference>
<accession>A0ABY5HMT1</accession>
<dbReference type="PANTHER" id="PTHR45138:SF9">
    <property type="entry name" value="DIGUANYLATE CYCLASE DGCM-RELATED"/>
    <property type="match status" value="1"/>
</dbReference>
<feature type="transmembrane region" description="Helical" evidence="4">
    <location>
        <begin position="61"/>
        <end position="83"/>
    </location>
</feature>
<feature type="transmembrane region" description="Helical" evidence="4">
    <location>
        <begin position="34"/>
        <end position="54"/>
    </location>
</feature>
<evidence type="ECO:0000256" key="2">
    <source>
        <dbReference type="ARBA" id="ARBA00034247"/>
    </source>
</evidence>
<evidence type="ECO:0000256" key="1">
    <source>
        <dbReference type="ARBA" id="ARBA00012528"/>
    </source>
</evidence>
<evidence type="ECO:0000313" key="6">
    <source>
        <dbReference type="EMBL" id="UTW13726.1"/>
    </source>
</evidence>
<feature type="domain" description="GGDEF" evidence="5">
    <location>
        <begin position="259"/>
        <end position="415"/>
    </location>
</feature>
<keyword evidence="4" id="KW-0812">Transmembrane</keyword>
<keyword evidence="4" id="KW-1133">Transmembrane helix</keyword>
<feature type="region of interest" description="Disordered" evidence="3">
    <location>
        <begin position="407"/>
        <end position="429"/>
    </location>
</feature>
<dbReference type="EC" id="2.7.7.65" evidence="1"/>
<dbReference type="InterPro" id="IPR029787">
    <property type="entry name" value="Nucleotide_cyclase"/>
</dbReference>
<dbReference type="CDD" id="cd01949">
    <property type="entry name" value="GGDEF"/>
    <property type="match status" value="1"/>
</dbReference>
<evidence type="ECO:0000256" key="3">
    <source>
        <dbReference type="SAM" id="MobiDB-lite"/>
    </source>
</evidence>
<reference evidence="6" key="1">
    <citation type="submission" date="2021-04" db="EMBL/GenBank/DDBJ databases">
        <title>Oceanospirillales bacteria with DddD are important DMSP degraders in coastal seawater.</title>
        <authorList>
            <person name="Liu J."/>
        </authorList>
    </citation>
    <scope>NUCLEOTIDE SEQUENCE</scope>
    <source>
        <strain evidence="6">D13-1</strain>
    </source>
</reference>
<dbReference type="PANTHER" id="PTHR45138">
    <property type="entry name" value="REGULATORY COMPONENTS OF SENSORY TRANSDUCTION SYSTEM"/>
    <property type="match status" value="1"/>
</dbReference>
<feature type="transmembrane region" description="Helical" evidence="4">
    <location>
        <begin position="119"/>
        <end position="137"/>
    </location>
</feature>
<dbReference type="Pfam" id="PF00990">
    <property type="entry name" value="GGDEF"/>
    <property type="match status" value="2"/>
</dbReference>
<dbReference type="Proteomes" id="UP001058461">
    <property type="component" value="Chromosome"/>
</dbReference>
<dbReference type="InterPro" id="IPR043128">
    <property type="entry name" value="Rev_trsase/Diguanyl_cyclase"/>
</dbReference>
<proteinExistence type="predicted"/>
<organism evidence="6 7">
    <name type="scientific">Marinobacterium rhizophilum</name>
    <dbReference type="NCBI Taxonomy" id="420402"/>
    <lineage>
        <taxon>Bacteria</taxon>
        <taxon>Pseudomonadati</taxon>
        <taxon>Pseudomonadota</taxon>
        <taxon>Gammaproteobacteria</taxon>
        <taxon>Oceanospirillales</taxon>
        <taxon>Oceanospirillaceae</taxon>
        <taxon>Marinobacterium</taxon>
    </lineage>
</organism>
<evidence type="ECO:0000313" key="7">
    <source>
        <dbReference type="Proteomes" id="UP001058461"/>
    </source>
</evidence>
<feature type="compositionally biased region" description="Basic and acidic residues" evidence="3">
    <location>
        <begin position="342"/>
        <end position="351"/>
    </location>
</feature>
<feature type="transmembrane region" description="Helical" evidence="4">
    <location>
        <begin position="166"/>
        <end position="184"/>
    </location>
</feature>
<feature type="region of interest" description="Disordered" evidence="3">
    <location>
        <begin position="341"/>
        <end position="367"/>
    </location>
</feature>
<gene>
    <name evidence="6" type="ORF">KDW95_08835</name>
</gene>
<evidence type="ECO:0000259" key="5">
    <source>
        <dbReference type="PROSITE" id="PS50887"/>
    </source>
</evidence>
<sequence>MTIQVLRLLIAPFALMLMATLVLFSSLSHLSAQLQLLIAALPYLLGAANLLLGFLFNQSRLLLAALNLLWAYALIQLCLQTPLERPDNYVLFSLLSLLLPVNQLLICLAPERGPLNRGVWLHLLLPLLAYLTLWLLWHKQMLGYWLGHLPMPLLELLAEGHYLSEGATWLFSATFLLGGAVLALRRTRADAALFVSLLTMPALFFWFDLNHISPLLFTCIQLLLCQALVSHSHQLAFIDELTGLPARRALQEQLSSPGQRYTLAMMDIDHFKQFNDHHGHDAGDQVLRMVASQLKRVGGGGRVFRYGGEEFTVLFRGKTEAQALPYLEQLRESIARYPLHLRQPDRTENAKAGRQQRQPGKRGAGAGKALSVTISIGLCERGPTHLHSDEVMQLADKALYAAKAAGRNRTLASSQLGRRKRRSSQADFA</sequence>
<dbReference type="SMART" id="SM00267">
    <property type="entry name" value="GGDEF"/>
    <property type="match status" value="1"/>
</dbReference>